<keyword evidence="9" id="KW-1185">Reference proteome</keyword>
<dbReference type="InterPro" id="IPR000014">
    <property type="entry name" value="PAS"/>
</dbReference>
<dbReference type="SUPFAM" id="SSF47384">
    <property type="entry name" value="Homodimeric domain of signal transducing histidine kinase"/>
    <property type="match status" value="1"/>
</dbReference>
<evidence type="ECO:0000313" key="8">
    <source>
        <dbReference type="EMBL" id="NYA72332.1"/>
    </source>
</evidence>
<dbReference type="CDD" id="cd00130">
    <property type="entry name" value="PAS"/>
    <property type="match status" value="2"/>
</dbReference>
<evidence type="ECO:0000256" key="1">
    <source>
        <dbReference type="ARBA" id="ARBA00000085"/>
    </source>
</evidence>
<evidence type="ECO:0000313" key="9">
    <source>
        <dbReference type="Proteomes" id="UP000535020"/>
    </source>
</evidence>
<name>A0A7Y9C8F3_9FLAO</name>
<evidence type="ECO:0000259" key="6">
    <source>
        <dbReference type="PROSITE" id="PS50109"/>
    </source>
</evidence>
<evidence type="ECO:0000256" key="3">
    <source>
        <dbReference type="ARBA" id="ARBA00022553"/>
    </source>
</evidence>
<protein>
    <recommendedName>
        <fullName evidence="2">histidine kinase</fullName>
        <ecNumber evidence="2">2.7.13.3</ecNumber>
    </recommendedName>
</protein>
<gene>
    <name evidence="8" type="ORF">HZF10_15485</name>
</gene>
<dbReference type="PROSITE" id="PS50113">
    <property type="entry name" value="PAC"/>
    <property type="match status" value="2"/>
</dbReference>
<comment type="catalytic activity">
    <reaction evidence="1">
        <text>ATP + protein L-histidine = ADP + protein N-phospho-L-histidine.</text>
        <dbReference type="EC" id="2.7.13.3"/>
    </reaction>
</comment>
<dbReference type="InterPro" id="IPR013656">
    <property type="entry name" value="PAS_4"/>
</dbReference>
<dbReference type="PROSITE" id="PS50109">
    <property type="entry name" value="HIS_KIN"/>
    <property type="match status" value="1"/>
</dbReference>
<accession>A0A7Y9C8F3</accession>
<dbReference type="InterPro" id="IPR036097">
    <property type="entry name" value="HisK_dim/P_sf"/>
</dbReference>
<dbReference type="PANTHER" id="PTHR43304:SF1">
    <property type="entry name" value="PAC DOMAIN-CONTAINING PROTEIN"/>
    <property type="match status" value="1"/>
</dbReference>
<dbReference type="InterPro" id="IPR003661">
    <property type="entry name" value="HisK_dim/P_dom"/>
</dbReference>
<dbReference type="InterPro" id="IPR035965">
    <property type="entry name" value="PAS-like_dom_sf"/>
</dbReference>
<dbReference type="Gene3D" id="1.10.287.130">
    <property type="match status" value="1"/>
</dbReference>
<dbReference type="Proteomes" id="UP000535020">
    <property type="component" value="Unassembled WGS sequence"/>
</dbReference>
<dbReference type="InterPro" id="IPR000700">
    <property type="entry name" value="PAS-assoc_C"/>
</dbReference>
<dbReference type="InterPro" id="IPR004358">
    <property type="entry name" value="Sig_transdc_His_kin-like_C"/>
</dbReference>
<dbReference type="RefSeq" id="WP_176007136.1">
    <property type="nucleotide sequence ID" value="NZ_JABWMI010000018.1"/>
</dbReference>
<dbReference type="Gene3D" id="3.30.565.10">
    <property type="entry name" value="Histidine kinase-like ATPase, C-terminal domain"/>
    <property type="match status" value="1"/>
</dbReference>
<evidence type="ECO:0000256" key="5">
    <source>
        <dbReference type="ARBA" id="ARBA00022777"/>
    </source>
</evidence>
<dbReference type="InterPro" id="IPR003594">
    <property type="entry name" value="HATPase_dom"/>
</dbReference>
<dbReference type="CDD" id="cd00082">
    <property type="entry name" value="HisKA"/>
    <property type="match status" value="1"/>
</dbReference>
<dbReference type="NCBIfam" id="TIGR00229">
    <property type="entry name" value="sensory_box"/>
    <property type="match status" value="2"/>
</dbReference>
<dbReference type="SUPFAM" id="SSF55874">
    <property type="entry name" value="ATPase domain of HSP90 chaperone/DNA topoisomerase II/histidine kinase"/>
    <property type="match status" value="1"/>
</dbReference>
<feature type="domain" description="Histidine kinase" evidence="6">
    <location>
        <begin position="807"/>
        <end position="1034"/>
    </location>
</feature>
<dbReference type="AlphaFoldDB" id="A0A7Y9C8F3"/>
<sequence length="1034" mass="116611">MPGASGLILPNAPEFTIVASTQEFADFAGAEMDDFIGSSLFKYFPDNPDAPLVSGDIRASLAKCLATKQKNELPVQRYDLVLADGNFHEMYWTVIHTPILDEKGEIAFIIHTAINKTDTITAELRAKTIKSIEPAYNLFKQSNTAIHIFMGDDMTVSFANDQTLKFWRKDKTVIGKPLLEIFPELKNQDYPRIIREVRETETAYVVNDKKAVLEFDGELETIYINLILQPFYDHLQTKAVGVVAMVTDVTDTHNSRLALAEKEKSLELAVEIGDLGVFSIDPQTNIVNCSPQIMEWFGMQRPTSALAELLKKIHHDDVHEVNETLRNVGKDNLRHDITFRVANPVNGEMRFLRSIGQLQMEDGKPITLSGIIQDITNIVRSKFDVEQSEQRLRSFIQAAPFPIGIYVGREMRVEMANKALTDVWGKGPDVIGKTYYECLPELAGTGVYENLDSVYVTGKPYNAHNQLVKLVVDGKLHSFYFNYSFTPLFDASGNVYGVMNTAADVTDLNLAKKKLEESEYRYRLLIEESSVATALYLGRNLEIKYANDIMLAYWGKDKSVIGKNLDEAVPELQGQPFIGFLQQVFDSGKTYVGVREKAVLDLGDGLEEFYFNFTYKPLRDAAGDVYGIHHMAINVTSEVLAQKQVEESERNFRNMILQAPVAMCLLHGEKHVFGTVNHMMEELIGRPASELEGKPQFEVMPELQGSGVETILREVFEKAVSYVSEEQEFHFLRGSDFEQVFVRYIYEPMFDASGKVEGVMAVASDVTQQVLARKKIEEVVANRTRELAEANLLLQKSNAELEQFAYIASHDLQEPLRKISLFVQMLETSLGEINDRAKHQMERINNSVGRMTSLIRDILGFSQLSRSHDPLAKIDLDAIFNEAMADFDLILQEKNGTVTAQDLPEIEAIPLQMLQLFHNLISNSLKYSRSDAPPEIRIVASKANREEIERNRLPEIPSGYCKLSFRDNGIGFRQEYADKIFQIFQRLHGKTQFEGTGIGLAMCRKIAENHKGVIYAEGHEGSGAEFIVILPFAQ</sequence>
<keyword evidence="4" id="KW-0808">Transferase</keyword>
<dbReference type="PANTHER" id="PTHR43304">
    <property type="entry name" value="PHYTOCHROME-LIKE PROTEIN CPH1"/>
    <property type="match status" value="1"/>
</dbReference>
<dbReference type="EC" id="2.7.13.3" evidence="2"/>
<comment type="caution">
    <text evidence="8">The sequence shown here is derived from an EMBL/GenBank/DDBJ whole genome shotgun (WGS) entry which is preliminary data.</text>
</comment>
<dbReference type="InterPro" id="IPR013655">
    <property type="entry name" value="PAS_fold_3"/>
</dbReference>
<dbReference type="SMART" id="SM00387">
    <property type="entry name" value="HATPase_c"/>
    <property type="match status" value="1"/>
</dbReference>
<evidence type="ECO:0000256" key="4">
    <source>
        <dbReference type="ARBA" id="ARBA00022679"/>
    </source>
</evidence>
<dbReference type="InterPro" id="IPR005467">
    <property type="entry name" value="His_kinase_dom"/>
</dbReference>
<organism evidence="8 9">
    <name type="scientific">Flavobacterium agri</name>
    <dbReference type="NCBI Taxonomy" id="2743471"/>
    <lineage>
        <taxon>Bacteria</taxon>
        <taxon>Pseudomonadati</taxon>
        <taxon>Bacteroidota</taxon>
        <taxon>Flavobacteriia</taxon>
        <taxon>Flavobacteriales</taxon>
        <taxon>Flavobacteriaceae</taxon>
        <taxon>Flavobacterium</taxon>
    </lineage>
</organism>
<dbReference type="SUPFAM" id="SSF55785">
    <property type="entry name" value="PYP-like sensor domain (PAS domain)"/>
    <property type="match status" value="5"/>
</dbReference>
<evidence type="ECO:0000256" key="2">
    <source>
        <dbReference type="ARBA" id="ARBA00012438"/>
    </source>
</evidence>
<proteinExistence type="predicted"/>
<feature type="domain" description="PAC" evidence="7">
    <location>
        <begin position="461"/>
        <end position="517"/>
    </location>
</feature>
<dbReference type="GO" id="GO:0000155">
    <property type="term" value="F:phosphorelay sensor kinase activity"/>
    <property type="evidence" value="ECO:0007669"/>
    <property type="project" value="InterPro"/>
</dbReference>
<dbReference type="EMBL" id="JACBJI010000007">
    <property type="protein sequence ID" value="NYA72332.1"/>
    <property type="molecule type" value="Genomic_DNA"/>
</dbReference>
<dbReference type="InterPro" id="IPR036890">
    <property type="entry name" value="HATPase_C_sf"/>
</dbReference>
<dbReference type="SMART" id="SM00388">
    <property type="entry name" value="HisKA"/>
    <property type="match status" value="1"/>
</dbReference>
<dbReference type="SMART" id="SM00086">
    <property type="entry name" value="PAC"/>
    <property type="match status" value="3"/>
</dbReference>
<dbReference type="Pfam" id="PF08447">
    <property type="entry name" value="PAS_3"/>
    <property type="match status" value="1"/>
</dbReference>
<dbReference type="SMART" id="SM00091">
    <property type="entry name" value="PAS"/>
    <property type="match status" value="5"/>
</dbReference>
<dbReference type="Pfam" id="PF02518">
    <property type="entry name" value="HATPase_c"/>
    <property type="match status" value="1"/>
</dbReference>
<dbReference type="Pfam" id="PF00512">
    <property type="entry name" value="HisKA"/>
    <property type="match status" value="1"/>
</dbReference>
<keyword evidence="5" id="KW-0418">Kinase</keyword>
<keyword evidence="3" id="KW-0597">Phosphoprotein</keyword>
<dbReference type="Pfam" id="PF08448">
    <property type="entry name" value="PAS_4"/>
    <property type="match status" value="4"/>
</dbReference>
<dbReference type="Gene3D" id="3.30.450.20">
    <property type="entry name" value="PAS domain"/>
    <property type="match status" value="6"/>
</dbReference>
<dbReference type="InterPro" id="IPR001610">
    <property type="entry name" value="PAC"/>
</dbReference>
<dbReference type="InterPro" id="IPR052162">
    <property type="entry name" value="Sensor_kinase/Photoreceptor"/>
</dbReference>
<evidence type="ECO:0000259" key="7">
    <source>
        <dbReference type="PROSITE" id="PS50113"/>
    </source>
</evidence>
<feature type="domain" description="PAC" evidence="7">
    <location>
        <begin position="725"/>
        <end position="778"/>
    </location>
</feature>
<reference evidence="8 9" key="1">
    <citation type="submission" date="2020-07" db="EMBL/GenBank/DDBJ databases">
        <authorList>
            <person name="Sun Q."/>
        </authorList>
    </citation>
    <scope>NUCLEOTIDE SEQUENCE [LARGE SCALE GENOMIC DNA]</scope>
    <source>
        <strain evidence="8 9">MAH-1</strain>
    </source>
</reference>
<dbReference type="PRINTS" id="PR00344">
    <property type="entry name" value="BCTRLSENSOR"/>
</dbReference>